<dbReference type="EMBL" id="CM042023">
    <property type="protein sequence ID" value="KAI3813338.1"/>
    <property type="molecule type" value="Genomic_DNA"/>
</dbReference>
<organism evidence="1 2">
    <name type="scientific">Smallanthus sonchifolius</name>
    <dbReference type="NCBI Taxonomy" id="185202"/>
    <lineage>
        <taxon>Eukaryota</taxon>
        <taxon>Viridiplantae</taxon>
        <taxon>Streptophyta</taxon>
        <taxon>Embryophyta</taxon>
        <taxon>Tracheophyta</taxon>
        <taxon>Spermatophyta</taxon>
        <taxon>Magnoliopsida</taxon>
        <taxon>eudicotyledons</taxon>
        <taxon>Gunneridae</taxon>
        <taxon>Pentapetalae</taxon>
        <taxon>asterids</taxon>
        <taxon>campanulids</taxon>
        <taxon>Asterales</taxon>
        <taxon>Asteraceae</taxon>
        <taxon>Asteroideae</taxon>
        <taxon>Heliantheae alliance</taxon>
        <taxon>Millerieae</taxon>
        <taxon>Smallanthus</taxon>
    </lineage>
</organism>
<gene>
    <name evidence="1" type="ORF">L1987_18059</name>
</gene>
<reference evidence="2" key="1">
    <citation type="journal article" date="2022" name="Mol. Ecol. Resour.">
        <title>The genomes of chicory, endive, great burdock and yacon provide insights into Asteraceae palaeo-polyploidization history and plant inulin production.</title>
        <authorList>
            <person name="Fan W."/>
            <person name="Wang S."/>
            <person name="Wang H."/>
            <person name="Wang A."/>
            <person name="Jiang F."/>
            <person name="Liu H."/>
            <person name="Zhao H."/>
            <person name="Xu D."/>
            <person name="Zhang Y."/>
        </authorList>
    </citation>
    <scope>NUCLEOTIDE SEQUENCE [LARGE SCALE GENOMIC DNA]</scope>
    <source>
        <strain evidence="2">cv. Yunnan</strain>
    </source>
</reference>
<protein>
    <submittedName>
        <fullName evidence="1">Uncharacterized protein</fullName>
    </submittedName>
</protein>
<evidence type="ECO:0000313" key="1">
    <source>
        <dbReference type="EMBL" id="KAI3813338.1"/>
    </source>
</evidence>
<proteinExistence type="predicted"/>
<reference evidence="1 2" key="2">
    <citation type="journal article" date="2022" name="Mol. Ecol. Resour.">
        <title>The genomes of chicory, endive, great burdock and yacon provide insights into Asteraceae paleo-polyploidization history and plant inulin production.</title>
        <authorList>
            <person name="Fan W."/>
            <person name="Wang S."/>
            <person name="Wang H."/>
            <person name="Wang A."/>
            <person name="Jiang F."/>
            <person name="Liu H."/>
            <person name="Zhao H."/>
            <person name="Xu D."/>
            <person name="Zhang Y."/>
        </authorList>
    </citation>
    <scope>NUCLEOTIDE SEQUENCE [LARGE SCALE GENOMIC DNA]</scope>
    <source>
        <strain evidence="2">cv. Yunnan</strain>
        <tissue evidence="1">Leaves</tissue>
    </source>
</reference>
<keyword evidence="2" id="KW-1185">Reference proteome</keyword>
<accession>A0ACB9IYP4</accession>
<name>A0ACB9IYP4_9ASTR</name>
<dbReference type="Proteomes" id="UP001056120">
    <property type="component" value="Linkage Group LG06"/>
</dbReference>
<sequence length="215" mass="24889">MILSVKFDDDKKLFAIKRAGGVQYLKLTSESFNSLPRYDLVNLANRELLCDTSHALAIGLWRTLQKEGRSGNFEMFKPQMPKRVRDKNVRHPMTNRNLNKLVYNPVLCETRIPLSKLSQDILGNMWYWYVDPKTGEAVVMGKIRSESGSLVPKELIRVFDEITFINFSVKDLTALNDKYCIYTDEWTKLQASRYNKLVKFCLDYKMKMEAKAGGV</sequence>
<comment type="caution">
    <text evidence="1">The sequence shown here is derived from an EMBL/GenBank/DDBJ whole genome shotgun (WGS) entry which is preliminary data.</text>
</comment>
<evidence type="ECO:0000313" key="2">
    <source>
        <dbReference type="Proteomes" id="UP001056120"/>
    </source>
</evidence>